<accession>A0A547PM62</accession>
<name>A0A547PM62_9RHOB</name>
<dbReference type="EMBL" id="VFSV01000051">
    <property type="protein sequence ID" value="TRD15239.1"/>
    <property type="molecule type" value="Genomic_DNA"/>
</dbReference>
<keyword evidence="1" id="KW-1133">Transmembrane helix</keyword>
<organism evidence="2 3">
    <name type="scientific">Palleronia caenipelagi</name>
    <dbReference type="NCBI Taxonomy" id="2489174"/>
    <lineage>
        <taxon>Bacteria</taxon>
        <taxon>Pseudomonadati</taxon>
        <taxon>Pseudomonadota</taxon>
        <taxon>Alphaproteobacteria</taxon>
        <taxon>Rhodobacterales</taxon>
        <taxon>Roseobacteraceae</taxon>
        <taxon>Palleronia</taxon>
    </lineage>
</organism>
<dbReference type="AlphaFoldDB" id="A0A547PM62"/>
<comment type="caution">
    <text evidence="2">The sequence shown here is derived from an EMBL/GenBank/DDBJ whole genome shotgun (WGS) entry which is preliminary data.</text>
</comment>
<sequence>MQMGFLWGAIKLVFAAFAGAAALYVLLSYDAVSLPDAASSVPLAELNISYTDFLTLMLTCVTVVLAAVGIGVGVVAAYTLTGLKDEAKAEVNAAVTERMKKVDAKLDEVEANLSDKVAAIAYGVGRSLDDDADPDLEDR</sequence>
<gene>
    <name evidence="2" type="ORF">FEV53_17395</name>
</gene>
<protein>
    <submittedName>
        <fullName evidence="2">Uncharacterized protein</fullName>
    </submittedName>
</protein>
<evidence type="ECO:0000256" key="1">
    <source>
        <dbReference type="SAM" id="Phobius"/>
    </source>
</evidence>
<proteinExistence type="predicted"/>
<dbReference type="Proteomes" id="UP000318590">
    <property type="component" value="Unassembled WGS sequence"/>
</dbReference>
<evidence type="ECO:0000313" key="3">
    <source>
        <dbReference type="Proteomes" id="UP000318590"/>
    </source>
</evidence>
<feature type="transmembrane region" description="Helical" evidence="1">
    <location>
        <begin position="53"/>
        <end position="78"/>
    </location>
</feature>
<feature type="transmembrane region" description="Helical" evidence="1">
    <location>
        <begin position="12"/>
        <end position="33"/>
    </location>
</feature>
<keyword evidence="1" id="KW-0812">Transmembrane</keyword>
<keyword evidence="1" id="KW-0472">Membrane</keyword>
<keyword evidence="3" id="KW-1185">Reference proteome</keyword>
<evidence type="ECO:0000313" key="2">
    <source>
        <dbReference type="EMBL" id="TRD15239.1"/>
    </source>
</evidence>
<reference evidence="2 3" key="1">
    <citation type="submission" date="2019-06" db="EMBL/GenBank/DDBJ databases">
        <title>Paenimaribius caenipelagi gen. nov., sp. nov., isolated from a tidal flat.</title>
        <authorList>
            <person name="Yoon J.-H."/>
        </authorList>
    </citation>
    <scope>NUCLEOTIDE SEQUENCE [LARGE SCALE GENOMIC DNA]</scope>
    <source>
        <strain evidence="2 3">JBTF-M29</strain>
    </source>
</reference>